<dbReference type="PROSITE" id="PS00022">
    <property type="entry name" value="EGF_1"/>
    <property type="match status" value="1"/>
</dbReference>
<evidence type="ECO:0000313" key="16">
    <source>
        <dbReference type="WBParaSite" id="jg3212.2"/>
    </source>
</evidence>
<dbReference type="PANTHER" id="PTHR10811">
    <property type="entry name" value="FRINGE-RELATED"/>
    <property type="match status" value="1"/>
</dbReference>
<dbReference type="Pfam" id="PF23003">
    <property type="entry name" value="Fn1_2"/>
    <property type="match status" value="2"/>
</dbReference>
<evidence type="ECO:0000313" key="15">
    <source>
        <dbReference type="WBParaSite" id="jg3212.1"/>
    </source>
</evidence>
<organism evidence="14 15">
    <name type="scientific">Ditylenchus dipsaci</name>
    <dbReference type="NCBI Taxonomy" id="166011"/>
    <lineage>
        <taxon>Eukaryota</taxon>
        <taxon>Metazoa</taxon>
        <taxon>Ecdysozoa</taxon>
        <taxon>Nematoda</taxon>
        <taxon>Chromadorea</taxon>
        <taxon>Rhabditida</taxon>
        <taxon>Tylenchina</taxon>
        <taxon>Tylenchomorpha</taxon>
        <taxon>Sphaerularioidea</taxon>
        <taxon>Anguinidae</taxon>
        <taxon>Anguininae</taxon>
        <taxon>Ditylenchus</taxon>
    </lineage>
</organism>
<feature type="domain" description="EGF-like" evidence="13">
    <location>
        <begin position="689"/>
        <end position="722"/>
    </location>
</feature>
<evidence type="ECO:0000256" key="7">
    <source>
        <dbReference type="ARBA" id="ARBA00022989"/>
    </source>
</evidence>
<protein>
    <submittedName>
        <fullName evidence="15 16">EGF-like domain-containing protein</fullName>
    </submittedName>
</protein>
<reference evidence="15 16" key="1">
    <citation type="submission" date="2022-11" db="UniProtKB">
        <authorList>
            <consortium name="WormBaseParasite"/>
        </authorList>
    </citation>
    <scope>IDENTIFICATION</scope>
</reference>
<name>A0A915E6Y4_9BILA</name>
<dbReference type="Pfam" id="PF00053">
    <property type="entry name" value="EGF_laminin"/>
    <property type="match status" value="1"/>
</dbReference>
<keyword evidence="10" id="KW-1015">Disulfide bond</keyword>
<accession>A0A915E6Y4</accession>
<evidence type="ECO:0000256" key="3">
    <source>
        <dbReference type="ARBA" id="ARBA00022676"/>
    </source>
</evidence>
<evidence type="ECO:0000256" key="11">
    <source>
        <dbReference type="SAM" id="Phobius"/>
    </source>
</evidence>
<feature type="transmembrane region" description="Helical" evidence="11">
    <location>
        <begin position="737"/>
        <end position="756"/>
    </location>
</feature>
<evidence type="ECO:0000256" key="2">
    <source>
        <dbReference type="ARBA" id="ARBA00008661"/>
    </source>
</evidence>
<dbReference type="WBParaSite" id="jg3212.2">
    <property type="protein sequence ID" value="jg3212.2"/>
    <property type="gene ID" value="jg3212"/>
</dbReference>
<evidence type="ECO:0000256" key="8">
    <source>
        <dbReference type="ARBA" id="ARBA00023136"/>
    </source>
</evidence>
<evidence type="ECO:0000256" key="10">
    <source>
        <dbReference type="PROSITE-ProRule" id="PRU00076"/>
    </source>
</evidence>
<keyword evidence="3" id="KW-0328">Glycosyltransferase</keyword>
<comment type="similarity">
    <text evidence="2">Belongs to the glycosyltransferase 31 family.</text>
</comment>
<dbReference type="GO" id="GO:0016020">
    <property type="term" value="C:membrane"/>
    <property type="evidence" value="ECO:0007669"/>
    <property type="project" value="UniProtKB-SubCell"/>
</dbReference>
<dbReference type="PROSITE" id="PS01186">
    <property type="entry name" value="EGF_2"/>
    <property type="match status" value="2"/>
</dbReference>
<proteinExistence type="inferred from homology"/>
<feature type="signal peptide" evidence="12">
    <location>
        <begin position="1"/>
        <end position="27"/>
    </location>
</feature>
<evidence type="ECO:0000256" key="6">
    <source>
        <dbReference type="ARBA" id="ARBA00022968"/>
    </source>
</evidence>
<dbReference type="Pfam" id="PF02434">
    <property type="entry name" value="Fringe"/>
    <property type="match status" value="1"/>
</dbReference>
<comment type="subcellular location">
    <subcellularLocation>
        <location evidence="9">Endomembrane system</location>
        <topology evidence="9">Single-pass membrane protein</topology>
    </subcellularLocation>
    <subcellularLocation>
        <location evidence="1">Membrane</location>
        <topology evidence="1">Single-pass type II membrane protein</topology>
    </subcellularLocation>
</comment>
<keyword evidence="12" id="KW-0732">Signal</keyword>
<dbReference type="InterPro" id="IPR003378">
    <property type="entry name" value="Fringe-like_glycosylTrfase"/>
</dbReference>
<dbReference type="GO" id="GO:0012505">
    <property type="term" value="C:endomembrane system"/>
    <property type="evidence" value="ECO:0007669"/>
    <property type="project" value="UniProtKB-SubCell"/>
</dbReference>
<evidence type="ECO:0000256" key="5">
    <source>
        <dbReference type="ARBA" id="ARBA00022692"/>
    </source>
</evidence>
<dbReference type="WBParaSite" id="jg3212.1">
    <property type="protein sequence ID" value="jg3212.1"/>
    <property type="gene ID" value="jg3212"/>
</dbReference>
<evidence type="ECO:0000313" key="14">
    <source>
        <dbReference type="Proteomes" id="UP000887574"/>
    </source>
</evidence>
<comment type="caution">
    <text evidence="10">Lacks conserved residue(s) required for the propagation of feature annotation.</text>
</comment>
<feature type="chain" id="PRO_5041189971" evidence="12">
    <location>
        <begin position="28"/>
        <end position="795"/>
    </location>
</feature>
<keyword evidence="4" id="KW-0808">Transferase</keyword>
<dbReference type="InterPro" id="IPR002049">
    <property type="entry name" value="LE_dom"/>
</dbReference>
<evidence type="ECO:0000256" key="9">
    <source>
        <dbReference type="ARBA" id="ARBA00037847"/>
    </source>
</evidence>
<dbReference type="InterPro" id="IPR000742">
    <property type="entry name" value="EGF"/>
</dbReference>
<feature type="disulfide bond" evidence="10">
    <location>
        <begin position="712"/>
        <end position="721"/>
    </location>
</feature>
<dbReference type="PROSITE" id="PS50026">
    <property type="entry name" value="EGF_3"/>
    <property type="match status" value="1"/>
</dbReference>
<keyword evidence="14" id="KW-1185">Reference proteome</keyword>
<dbReference type="Gene3D" id="3.90.550.50">
    <property type="match status" value="1"/>
</dbReference>
<evidence type="ECO:0000256" key="1">
    <source>
        <dbReference type="ARBA" id="ARBA00004606"/>
    </source>
</evidence>
<keyword evidence="8 11" id="KW-0472">Membrane</keyword>
<keyword evidence="5 11" id="KW-0812">Transmembrane</keyword>
<evidence type="ECO:0000259" key="13">
    <source>
        <dbReference type="PROSITE" id="PS50026"/>
    </source>
</evidence>
<evidence type="ECO:0000256" key="4">
    <source>
        <dbReference type="ARBA" id="ARBA00022679"/>
    </source>
</evidence>
<dbReference type="Proteomes" id="UP000887574">
    <property type="component" value="Unplaced"/>
</dbReference>
<dbReference type="InterPro" id="IPR055119">
    <property type="entry name" value="Mig18_Fn1"/>
</dbReference>
<dbReference type="AlphaFoldDB" id="A0A915E6Y4"/>
<keyword evidence="10" id="KW-0245">EGF-like domain</keyword>
<sequence length="795" mass="88259">MDQIESQHPMISLACLCFVIFSTICNALPMPAAPADSSMGARESYAVLKSFMLTGVKNVRWETTPMMYADAKGNPMPNKSGASKNADGSTVFGCADASGKMQPHGSEYERPSGKFKYSCNNGVEEVVACVGSDRTNKARIEVGQTLDVNGFWHKCQSFPNQSVVYTQEPSCAHGGKEYRVGEEVNVGNMRLQCIDTGYKVVGCYYQDENNNLVSLNSGEKKEAGKVVHVCGKEYKEGEEFNQNHLNYKCSNGMVDVTGCYMNDSKPLNIGQDVVDNQMAYRCYRIGGKIEYSEYACGYNGTPSCTLAPMPQTPDDVPQLGRGLQAPGVGSFSVVQTVSGSDVVQSPGTLKLQLEKAMGPTTTLSLFTLILPKNTVSVSNLSNSSGLFYLVTIKTTGANHQTRVLDSINTWFQLAPQNVYFVSDKEDIQTSQLTQDHLLNSKCPSTHDISGLCCKMGVELQLALSLHPKWWCHFDDDNYVNLEQLEKLLVKLDPSVDYYLGRASTSVPVKMTEQRNPEETPLLNEFWFGTGGAGICLSYSSLHKIRAFVKGKRFSRLCQTAGVPDDVTLGYVMTQLLNIPLTPIKLFHSHLEELKKINRNTIYSQVSLSAGDRNLVDVPQILPQHLDPRSGTAAQKRRAPRIICENGSEVNGACLCKQGYAGAHCERKMHCLSFERTRNGSCFSCKENFEGDRCEHIFCEHGQEAEFEQKCICERPFTGAHCNELITRDVYFFYNSRVATIGPLGALILIPMFLIYYGCEHYAKKRQVHRIEKIWMDQTNVSVDSDRIKSLLAEKP</sequence>
<evidence type="ECO:0000256" key="12">
    <source>
        <dbReference type="SAM" id="SignalP"/>
    </source>
</evidence>
<dbReference type="GO" id="GO:0016757">
    <property type="term" value="F:glycosyltransferase activity"/>
    <property type="evidence" value="ECO:0007669"/>
    <property type="project" value="UniProtKB-KW"/>
</dbReference>
<keyword evidence="6" id="KW-0735">Signal-anchor</keyword>
<keyword evidence="7 11" id="KW-1133">Transmembrane helix</keyword>